<feature type="region of interest" description="Disordered" evidence="3">
    <location>
        <begin position="1"/>
        <end position="25"/>
    </location>
</feature>
<dbReference type="PANTHER" id="PTHR33969">
    <property type="entry name" value="SEGREGATION AND CONDENSATION PROTEIN A"/>
    <property type="match status" value="1"/>
</dbReference>
<dbReference type="GO" id="GO:0007059">
    <property type="term" value="P:chromosome segregation"/>
    <property type="evidence" value="ECO:0007669"/>
    <property type="project" value="UniProtKB-KW"/>
</dbReference>
<evidence type="ECO:0000256" key="3">
    <source>
        <dbReference type="SAM" id="MobiDB-lite"/>
    </source>
</evidence>
<name>A0AAJ6DCT8_9MICC</name>
<evidence type="ECO:0000313" key="5">
    <source>
        <dbReference type="Proteomes" id="UP001224674"/>
    </source>
</evidence>
<dbReference type="EMBL" id="CP122566">
    <property type="protein sequence ID" value="WGH94005.1"/>
    <property type="molecule type" value="Genomic_DNA"/>
</dbReference>
<proteinExistence type="predicted"/>
<evidence type="ECO:0000256" key="2">
    <source>
        <dbReference type="ARBA" id="ARBA00044777"/>
    </source>
</evidence>
<dbReference type="InterPro" id="IPR003768">
    <property type="entry name" value="ScpA"/>
</dbReference>
<organism evidence="4 5">
    <name type="scientific">Auritidibacter ignavus</name>
    <dbReference type="NCBI Taxonomy" id="678932"/>
    <lineage>
        <taxon>Bacteria</taxon>
        <taxon>Bacillati</taxon>
        <taxon>Actinomycetota</taxon>
        <taxon>Actinomycetes</taxon>
        <taxon>Micrococcales</taxon>
        <taxon>Micrococcaceae</taxon>
        <taxon>Auritidibacter</taxon>
    </lineage>
</organism>
<gene>
    <name evidence="4" type="ORF">QDX21_04200</name>
</gene>
<dbReference type="Gene3D" id="6.10.250.2410">
    <property type="match status" value="1"/>
</dbReference>
<dbReference type="Pfam" id="PF02616">
    <property type="entry name" value="SMC_ScpA"/>
    <property type="match status" value="1"/>
</dbReference>
<keyword evidence="1" id="KW-0159">Chromosome partition</keyword>
<evidence type="ECO:0000256" key="1">
    <source>
        <dbReference type="ARBA" id="ARBA00022829"/>
    </source>
</evidence>
<dbReference type="AlphaFoldDB" id="A0AAJ6DCT8"/>
<dbReference type="Proteomes" id="UP001224674">
    <property type="component" value="Chromosome"/>
</dbReference>
<sequence>MSLAELSGDALTTTAHPEDSEETDHGGFQLRLKNFEGPFDLLLSLITRKRLEVTEVALAEVTDEFLAYVRTIESTVDALDETSSFMVVAATLLDLKTARLLPAGISDPDEELALLEERDLLFARLLQYKAFKQAAALMTQRMAENANAVPRRPGPEPAHSHFLPPLVLNTTVEEFAQLAQQVFSRTPVDDGPDQVGTDHLHSPVVSVWEQVSILSSRLAQAGRMSFTELVADADNTMTVVARFLGLLELYRDRLIFLEQDHPLDDIQVQWHPERDARLRPEPSVTEGEHD</sequence>
<keyword evidence="5" id="KW-1185">Reference proteome</keyword>
<dbReference type="PANTHER" id="PTHR33969:SF2">
    <property type="entry name" value="SEGREGATION AND CONDENSATION PROTEIN A"/>
    <property type="match status" value="1"/>
</dbReference>
<accession>A0AAJ6DCT8</accession>
<dbReference type="RefSeq" id="WP_279675225.1">
    <property type="nucleotide sequence ID" value="NZ_CP122566.1"/>
</dbReference>
<evidence type="ECO:0000313" key="4">
    <source>
        <dbReference type="EMBL" id="WGH94005.1"/>
    </source>
</evidence>
<protein>
    <recommendedName>
        <fullName evidence="2">Segregation and condensation protein A</fullName>
    </recommendedName>
</protein>
<reference evidence="4 5" key="1">
    <citation type="submission" date="2023-03" db="EMBL/GenBank/DDBJ databases">
        <title>Complete genome sequences of several Auritidibacter ignavus strains isolated from ear infections.</title>
        <authorList>
            <person name="Baehr T."/>
            <person name="Baumhoegger A.M."/>
        </authorList>
    </citation>
    <scope>NUCLEOTIDE SEQUENCE [LARGE SCALE GENOMIC DNA]</scope>
    <source>
        <strain evidence="4 5">BABAE-6</strain>
    </source>
</reference>